<dbReference type="Proteomes" id="UP000186235">
    <property type="component" value="Unassembled WGS sequence"/>
</dbReference>
<keyword evidence="2" id="KW-0472">Membrane</keyword>
<gene>
    <name evidence="3" type="ORF">SAMN05518682_1192</name>
</gene>
<feature type="transmembrane region" description="Helical" evidence="2">
    <location>
        <begin position="359"/>
        <end position="377"/>
    </location>
</feature>
<keyword evidence="2" id="KW-1133">Transmembrane helix</keyword>
<organism evidence="3 4">
    <name type="scientific">Cellulosimicrobium aquatile</name>
    <dbReference type="NCBI Taxonomy" id="1612203"/>
    <lineage>
        <taxon>Bacteria</taxon>
        <taxon>Bacillati</taxon>
        <taxon>Actinomycetota</taxon>
        <taxon>Actinomycetes</taxon>
        <taxon>Micrococcales</taxon>
        <taxon>Promicromonosporaceae</taxon>
        <taxon>Cellulosimicrobium</taxon>
    </lineage>
</organism>
<keyword evidence="2" id="KW-0812">Transmembrane</keyword>
<dbReference type="AlphaFoldDB" id="A0A1N6PXS1"/>
<feature type="transmembrane region" description="Helical" evidence="2">
    <location>
        <begin position="44"/>
        <end position="71"/>
    </location>
</feature>
<evidence type="ECO:0000256" key="2">
    <source>
        <dbReference type="SAM" id="Phobius"/>
    </source>
</evidence>
<evidence type="ECO:0000256" key="1">
    <source>
        <dbReference type="SAM" id="MobiDB-lite"/>
    </source>
</evidence>
<protein>
    <submittedName>
        <fullName evidence="3">Uncharacterized protein</fullName>
    </submittedName>
</protein>
<feature type="transmembrane region" description="Helical" evidence="2">
    <location>
        <begin position="272"/>
        <end position="293"/>
    </location>
</feature>
<feature type="compositionally biased region" description="Low complexity" evidence="1">
    <location>
        <begin position="29"/>
        <end position="41"/>
    </location>
</feature>
<feature type="transmembrane region" description="Helical" evidence="2">
    <location>
        <begin position="123"/>
        <end position="152"/>
    </location>
</feature>
<feature type="transmembrane region" description="Helical" evidence="2">
    <location>
        <begin position="91"/>
        <end position="111"/>
    </location>
</feature>
<proteinExistence type="predicted"/>
<evidence type="ECO:0000313" key="4">
    <source>
        <dbReference type="Proteomes" id="UP000186235"/>
    </source>
</evidence>
<feature type="transmembrane region" description="Helical" evidence="2">
    <location>
        <begin position="172"/>
        <end position="192"/>
    </location>
</feature>
<dbReference type="EMBL" id="FTMI01000002">
    <property type="protein sequence ID" value="SIQ09178.1"/>
    <property type="molecule type" value="Genomic_DNA"/>
</dbReference>
<accession>A0A1N6PXS1</accession>
<sequence>MTTSTPHPPLSDRTPAPASSGRGGGPSTRGGPPARPGRASRGRWVAPAAAAWWTLGGVAALVVTLTGGTLAVGAANDLSFGALSRVPGATLTPWVAVLALVGAATALRAWLGGRRGPVARADRALTVAATAVVSAGVLALTDASILARLGYLPVTLVMAPFDPVIRAAFEDFLGAGPLTQLALLGGGALLVASTWRFVRRGAGACASCGRRHDGRDPAWTTPAAAARWGRTAALVAAAIPTFYAVTRIAWVLGIPLGFSPDDVAQLAGDDGWVAALGLGGFALVGAVLTLGLFQRWGEVFPRWAVGLAGRRVPVGLAVVPATVVAIAVLPAGLSLIVLGFGESRLALTADSWGAVGPTLLWPVWSLALGAATYAYWLRRRGACRVCGRG</sequence>
<feature type="region of interest" description="Disordered" evidence="1">
    <location>
        <begin position="1"/>
        <end position="41"/>
    </location>
</feature>
<feature type="transmembrane region" description="Helical" evidence="2">
    <location>
        <begin position="314"/>
        <end position="339"/>
    </location>
</feature>
<dbReference type="RefSeq" id="WP_170963138.1">
    <property type="nucleotide sequence ID" value="NZ_FTMI01000002.1"/>
</dbReference>
<name>A0A1N6PXS1_9MICO</name>
<feature type="transmembrane region" description="Helical" evidence="2">
    <location>
        <begin position="232"/>
        <end position="252"/>
    </location>
</feature>
<keyword evidence="4" id="KW-1185">Reference proteome</keyword>
<reference evidence="4" key="1">
    <citation type="submission" date="2017-01" db="EMBL/GenBank/DDBJ databases">
        <authorList>
            <person name="Varghese N."/>
            <person name="Submissions S."/>
        </authorList>
    </citation>
    <scope>NUCLEOTIDE SEQUENCE [LARGE SCALE GENOMIC DNA]</scope>
    <source>
        <strain evidence="4">3bp</strain>
    </source>
</reference>
<evidence type="ECO:0000313" key="3">
    <source>
        <dbReference type="EMBL" id="SIQ09178.1"/>
    </source>
</evidence>